<accession>A0A100XX65</accession>
<dbReference type="InterPro" id="IPR003339">
    <property type="entry name" value="ABC/ECF_trnsptr_transmembrane"/>
</dbReference>
<proteinExistence type="predicted"/>
<gene>
    <name evidence="6" type="ORF">APY94_07650</name>
</gene>
<feature type="transmembrane region" description="Helical" evidence="5">
    <location>
        <begin position="92"/>
        <end position="114"/>
    </location>
</feature>
<dbReference type="PANTHER" id="PTHR33514:SF13">
    <property type="entry name" value="PROTEIN ABCI12, CHLOROPLASTIC"/>
    <property type="match status" value="1"/>
</dbReference>
<name>A0A100XX65_9EURY</name>
<feature type="transmembrane region" description="Helical" evidence="5">
    <location>
        <begin position="66"/>
        <end position="85"/>
    </location>
</feature>
<dbReference type="OrthoDB" id="31170at2157"/>
<dbReference type="Proteomes" id="UP000053462">
    <property type="component" value="Unassembled WGS sequence"/>
</dbReference>
<dbReference type="RefSeq" id="WP_058939071.1">
    <property type="nucleotide sequence ID" value="NZ_LLYW01000026.1"/>
</dbReference>
<evidence type="ECO:0000256" key="4">
    <source>
        <dbReference type="ARBA" id="ARBA00023136"/>
    </source>
</evidence>
<evidence type="ECO:0000256" key="1">
    <source>
        <dbReference type="ARBA" id="ARBA00004141"/>
    </source>
</evidence>
<protein>
    <submittedName>
        <fullName evidence="6">Cobalt ABC transporter permease</fullName>
    </submittedName>
</protein>
<dbReference type="STRING" id="227598.APY94_07650"/>
<dbReference type="PANTHER" id="PTHR33514">
    <property type="entry name" value="PROTEIN ABCI12, CHLOROPLASTIC"/>
    <property type="match status" value="1"/>
</dbReference>
<comment type="caution">
    <text evidence="6">The sequence shown here is derived from an EMBL/GenBank/DDBJ whole genome shotgun (WGS) entry which is preliminary data.</text>
</comment>
<sequence length="253" mass="28341">MIYPFYTEKSSPLHSLDPRVKIIGTIAGIAAIMLYNDPKILIPLFFAFLLVGRLLGGVEIREQIKLLKPLLPIVIITLVVWPIIYEPRLKGLLFGVSFAMRLLTFALITFLLLMTTTQRDLILGFVRLGMPYEFGLTISIALRYIPTLYVLSRNITDAQRSRGWEVEKGNLLVRAKKMTAVLIPLLVASLKTAHELSIALESRALGTGRKRTFLYDIEMTGRDYAATAIILILFGLALYVRYGLGLGHVSIYG</sequence>
<feature type="transmembrane region" description="Helical" evidence="5">
    <location>
        <begin position="134"/>
        <end position="152"/>
    </location>
</feature>
<keyword evidence="4 5" id="KW-0472">Membrane</keyword>
<dbReference type="GeneID" id="41608450"/>
<keyword evidence="2 5" id="KW-0812">Transmembrane</keyword>
<evidence type="ECO:0000256" key="2">
    <source>
        <dbReference type="ARBA" id="ARBA00022692"/>
    </source>
</evidence>
<keyword evidence="3 5" id="KW-1133">Transmembrane helix</keyword>
<evidence type="ECO:0000313" key="7">
    <source>
        <dbReference type="Proteomes" id="UP000053462"/>
    </source>
</evidence>
<evidence type="ECO:0000313" key="6">
    <source>
        <dbReference type="EMBL" id="KUH32988.1"/>
    </source>
</evidence>
<reference evidence="6 7" key="1">
    <citation type="submission" date="2015-10" db="EMBL/GenBank/DDBJ databases">
        <title>Draft genome sequence of Thermococcus celericrescens strain DSM 17994.</title>
        <authorList>
            <person name="Hong S.-J."/>
            <person name="Park C.-E."/>
            <person name="Shin J.-H."/>
        </authorList>
    </citation>
    <scope>NUCLEOTIDE SEQUENCE [LARGE SCALE GENOMIC DNA]</scope>
    <source>
        <strain evidence="6 7">DSM 17994</strain>
    </source>
</reference>
<evidence type="ECO:0000256" key="5">
    <source>
        <dbReference type="SAM" id="Phobius"/>
    </source>
</evidence>
<dbReference type="CDD" id="cd16914">
    <property type="entry name" value="EcfT"/>
    <property type="match status" value="1"/>
</dbReference>
<dbReference type="AlphaFoldDB" id="A0A100XX65"/>
<dbReference type="Pfam" id="PF02361">
    <property type="entry name" value="CbiQ"/>
    <property type="match status" value="1"/>
</dbReference>
<evidence type="ECO:0000256" key="3">
    <source>
        <dbReference type="ARBA" id="ARBA00022989"/>
    </source>
</evidence>
<keyword evidence="7" id="KW-1185">Reference proteome</keyword>
<feature type="transmembrane region" description="Helical" evidence="5">
    <location>
        <begin position="224"/>
        <end position="244"/>
    </location>
</feature>
<dbReference type="EMBL" id="LLYW01000026">
    <property type="protein sequence ID" value="KUH32988.1"/>
    <property type="molecule type" value="Genomic_DNA"/>
</dbReference>
<comment type="subcellular location">
    <subcellularLocation>
        <location evidence="1">Membrane</location>
        <topology evidence="1">Multi-pass membrane protein</topology>
    </subcellularLocation>
</comment>
<organism evidence="6 7">
    <name type="scientific">Thermococcus celericrescens</name>
    <dbReference type="NCBI Taxonomy" id="227598"/>
    <lineage>
        <taxon>Archaea</taxon>
        <taxon>Methanobacteriati</taxon>
        <taxon>Methanobacteriota</taxon>
        <taxon>Thermococci</taxon>
        <taxon>Thermococcales</taxon>
        <taxon>Thermococcaceae</taxon>
        <taxon>Thermococcus</taxon>
    </lineage>
</organism>
<dbReference type="GO" id="GO:0005886">
    <property type="term" value="C:plasma membrane"/>
    <property type="evidence" value="ECO:0007669"/>
    <property type="project" value="UniProtKB-ARBA"/>
</dbReference>